<dbReference type="Gene3D" id="3.90.20.10">
    <property type="match status" value="1"/>
</dbReference>
<gene>
    <name evidence="2" type="ORF">MIN45_P1078</name>
</gene>
<keyword evidence="1" id="KW-0812">Transmembrane</keyword>
<dbReference type="EMBL" id="AP024718">
    <property type="protein sequence ID" value="BCX88709.1"/>
    <property type="molecule type" value="Genomic_DNA"/>
</dbReference>
<sequence length="114" mass="13312">MDGAAALRYTAAMASALTTSDVATIRDLERLEQEMNLRFEQMERKFGQRLVEFDAKYEQQFVELESRIDTRLTDLEKRFEKRSGQIESQLRLHHWMLSLLLAGVISLVLKAFFI</sequence>
<protein>
    <recommendedName>
        <fullName evidence="4">DUF1640 domain-containing protein</fullName>
    </recommendedName>
</protein>
<keyword evidence="1" id="KW-1133">Transmembrane helix</keyword>
<evidence type="ECO:0000256" key="1">
    <source>
        <dbReference type="SAM" id="Phobius"/>
    </source>
</evidence>
<dbReference type="KEGG" id="meiy:MIN45_P1078"/>
<evidence type="ECO:0000313" key="2">
    <source>
        <dbReference type="EMBL" id="BCX88709.1"/>
    </source>
</evidence>
<keyword evidence="3" id="KW-1185">Reference proteome</keyword>
<proteinExistence type="predicted"/>
<dbReference type="Proteomes" id="UP001321450">
    <property type="component" value="Chromosome"/>
</dbReference>
<reference evidence="3" key="1">
    <citation type="journal article" date="2024" name="Int. J. Syst. Evol. Microbiol.">
        <title>Methylomarinovum tepidoasis sp. nov., a moderately thermophilic methanotroph of the family Methylothermaceae isolated from a deep-sea hydrothermal field.</title>
        <authorList>
            <person name="Hirayama H."/>
            <person name="Takaki Y."/>
            <person name="Abe M."/>
            <person name="Miyazaki M."/>
            <person name="Uematsu K."/>
            <person name="Matsui Y."/>
            <person name="Takai K."/>
        </authorList>
    </citation>
    <scope>NUCLEOTIDE SEQUENCE [LARGE SCALE GENOMIC DNA]</scope>
    <source>
        <strain evidence="3">IN45</strain>
    </source>
</reference>
<name>A0AAU9CX27_9GAMM</name>
<organism evidence="2 3">
    <name type="scientific">Methylomarinovum tepidoasis</name>
    <dbReference type="NCBI Taxonomy" id="2840183"/>
    <lineage>
        <taxon>Bacteria</taxon>
        <taxon>Pseudomonadati</taxon>
        <taxon>Pseudomonadota</taxon>
        <taxon>Gammaproteobacteria</taxon>
        <taxon>Methylococcales</taxon>
        <taxon>Methylothermaceae</taxon>
        <taxon>Methylomarinovum</taxon>
    </lineage>
</organism>
<evidence type="ECO:0008006" key="4">
    <source>
        <dbReference type="Google" id="ProtNLM"/>
    </source>
</evidence>
<keyword evidence="1" id="KW-0472">Membrane</keyword>
<evidence type="ECO:0000313" key="3">
    <source>
        <dbReference type="Proteomes" id="UP001321450"/>
    </source>
</evidence>
<dbReference type="AlphaFoldDB" id="A0AAU9CX27"/>
<accession>A0AAU9CX27</accession>
<feature type="transmembrane region" description="Helical" evidence="1">
    <location>
        <begin position="92"/>
        <end position="113"/>
    </location>
</feature>